<dbReference type="AlphaFoldDB" id="A0A3B1BWM7"/>
<evidence type="ECO:0000256" key="7">
    <source>
        <dbReference type="ARBA" id="ARBA00022741"/>
    </source>
</evidence>
<dbReference type="Gene3D" id="3.30.565.10">
    <property type="entry name" value="Histidine kinase-like ATPase, C-terminal domain"/>
    <property type="match status" value="1"/>
</dbReference>
<feature type="region of interest" description="Disordered" evidence="9">
    <location>
        <begin position="229"/>
        <end position="250"/>
    </location>
</feature>
<evidence type="ECO:0000259" key="10">
    <source>
        <dbReference type="PROSITE" id="PS50109"/>
    </source>
</evidence>
<dbReference type="PROSITE" id="PS50894">
    <property type="entry name" value="HPT"/>
    <property type="match status" value="1"/>
</dbReference>
<evidence type="ECO:0000259" key="12">
    <source>
        <dbReference type="PROSITE" id="PS50894"/>
    </source>
</evidence>
<dbReference type="InterPro" id="IPR036641">
    <property type="entry name" value="HPT_dom_sf"/>
</dbReference>
<gene>
    <name evidence="13" type="ORF">MNBD_NITROSPINAE02-1271</name>
</gene>
<dbReference type="SMART" id="SM00073">
    <property type="entry name" value="HPT"/>
    <property type="match status" value="1"/>
</dbReference>
<reference evidence="13" key="1">
    <citation type="submission" date="2018-06" db="EMBL/GenBank/DDBJ databases">
        <authorList>
            <person name="Zhirakovskaya E."/>
        </authorList>
    </citation>
    <scope>NUCLEOTIDE SEQUENCE</scope>
</reference>
<dbReference type="InterPro" id="IPR037257">
    <property type="entry name" value="T2SS_E_N_sf"/>
</dbReference>
<name>A0A3B1BWM7_9ZZZZ</name>
<dbReference type="GO" id="GO:0000155">
    <property type="term" value="F:phosphorelay sensor kinase activity"/>
    <property type="evidence" value="ECO:0007669"/>
    <property type="project" value="InterPro"/>
</dbReference>
<dbReference type="Pfam" id="PF02895">
    <property type="entry name" value="H-kinase_dim"/>
    <property type="match status" value="1"/>
</dbReference>
<dbReference type="Pfam" id="PF01584">
    <property type="entry name" value="CheW"/>
    <property type="match status" value="1"/>
</dbReference>
<dbReference type="SUPFAM" id="SSF160246">
    <property type="entry name" value="EspE N-terminal domain-like"/>
    <property type="match status" value="1"/>
</dbReference>
<dbReference type="InterPro" id="IPR036061">
    <property type="entry name" value="CheW-like_dom_sf"/>
</dbReference>
<dbReference type="PRINTS" id="PR00344">
    <property type="entry name" value="BCTRLSENSOR"/>
</dbReference>
<dbReference type="PROSITE" id="PS50851">
    <property type="entry name" value="CHEW"/>
    <property type="match status" value="1"/>
</dbReference>
<evidence type="ECO:0000256" key="5">
    <source>
        <dbReference type="ARBA" id="ARBA00022553"/>
    </source>
</evidence>
<dbReference type="SUPFAM" id="SSF47226">
    <property type="entry name" value="Histidine-containing phosphotransfer domain, HPT domain"/>
    <property type="match status" value="1"/>
</dbReference>
<evidence type="ECO:0000256" key="9">
    <source>
        <dbReference type="SAM" id="MobiDB-lite"/>
    </source>
</evidence>
<evidence type="ECO:0000256" key="1">
    <source>
        <dbReference type="ARBA" id="ARBA00000085"/>
    </source>
</evidence>
<dbReference type="PANTHER" id="PTHR43395">
    <property type="entry name" value="SENSOR HISTIDINE KINASE CHEA"/>
    <property type="match status" value="1"/>
</dbReference>
<dbReference type="EMBL" id="UOGE01000002">
    <property type="protein sequence ID" value="VAX15888.1"/>
    <property type="molecule type" value="Genomic_DNA"/>
</dbReference>
<dbReference type="SUPFAM" id="SSF50341">
    <property type="entry name" value="CheW-like"/>
    <property type="match status" value="1"/>
</dbReference>
<dbReference type="InterPro" id="IPR002545">
    <property type="entry name" value="CheW-lke_dom"/>
</dbReference>
<evidence type="ECO:0000259" key="11">
    <source>
        <dbReference type="PROSITE" id="PS50851"/>
    </source>
</evidence>
<proteinExistence type="predicted"/>
<dbReference type="Pfam" id="PF01627">
    <property type="entry name" value="Hpt"/>
    <property type="match status" value="1"/>
</dbReference>
<dbReference type="Pfam" id="PF02518">
    <property type="entry name" value="HATPase_c"/>
    <property type="match status" value="1"/>
</dbReference>
<evidence type="ECO:0000256" key="8">
    <source>
        <dbReference type="ARBA" id="ARBA00022777"/>
    </source>
</evidence>
<dbReference type="InterPro" id="IPR036890">
    <property type="entry name" value="HATPase_C_sf"/>
</dbReference>
<dbReference type="CDD" id="cd00088">
    <property type="entry name" value="HPT"/>
    <property type="match status" value="1"/>
</dbReference>
<dbReference type="SMART" id="SM01231">
    <property type="entry name" value="H-kinase_dim"/>
    <property type="match status" value="1"/>
</dbReference>
<evidence type="ECO:0000256" key="4">
    <source>
        <dbReference type="ARBA" id="ARBA00022500"/>
    </source>
</evidence>
<dbReference type="GO" id="GO:0006935">
    <property type="term" value="P:chemotaxis"/>
    <property type="evidence" value="ECO:0007669"/>
    <property type="project" value="UniProtKB-KW"/>
</dbReference>
<dbReference type="InterPro" id="IPR051315">
    <property type="entry name" value="Bact_Chemotaxis_CheA"/>
</dbReference>
<evidence type="ECO:0000313" key="13">
    <source>
        <dbReference type="EMBL" id="VAX15888.1"/>
    </source>
</evidence>
<dbReference type="InterPro" id="IPR005467">
    <property type="entry name" value="His_kinase_dom"/>
</dbReference>
<comment type="catalytic activity">
    <reaction evidence="1">
        <text>ATP + protein L-histidine = ADP + protein N-phospho-L-histidine.</text>
        <dbReference type="EC" id="2.7.13.3"/>
    </reaction>
</comment>
<sequence length="654" mass="72219">MADEIDKEILFEFIKETVEELDALDAQFVALENHPKDSAVINSIFRTVHSIKGSSSFFNLNHIRTFAHKFENLLDELRKGKKNVTVDTIDLLLRGKDCLHDMFGRLAEGDMGTDLSEGENATLDLINKKLEGDDEAGEKSSPEQIFIKLTEVGGALRSEGATDNPNIAEALDLIDSLRVAVLGPDKSRKMGEILVEKGVVSQQDVVEALSEQKKLGEILVDKGKASSEEIASAAKEQKERAAPPPTVGETKPVLKKTMRIEEEKIDEFMNLVGELIINSEVFNYIQKKLETGQDLDKIVLEFKSANLDFNELTLKLQTGLGEVRKVAIKSIFQKLPRIVRDLSAQTGKQVEVDIRGEDLLIDKSLLERLESPLIHMIRNSVDHGVELKEDRIKAGKTPGGKVSILADEVLGDLVIQIIDDGKGLDPEKMKAKGIDKGLITEEEARTMPDEEAFKLIFAPGFSTAAKVTDVSGRGVGMDVVMTMVKDVKGKVDIDTGPGKGMRLSISVPMSSTLITISGLLVEVGAEQYIIPMEWVKESLRPKEKQIVTVAKKGEVVNIRKQLYPLIKLHDVFKIKTRQVNPWDGVVMVIEKDDLRCCLLVDEIIDETQAVLKDLGEPFQKVSGVMGGAILGDGKIGLVLDVEGLMRDRIKNREM</sequence>
<keyword evidence="4" id="KW-0145">Chemotaxis</keyword>
<dbReference type="InterPro" id="IPR036097">
    <property type="entry name" value="HisK_dim/P_sf"/>
</dbReference>
<dbReference type="FunFam" id="3.30.565.10:FF:000016">
    <property type="entry name" value="Chemotaxis protein CheA, putative"/>
    <property type="match status" value="1"/>
</dbReference>
<dbReference type="PROSITE" id="PS50109">
    <property type="entry name" value="HIS_KIN"/>
    <property type="match status" value="1"/>
</dbReference>
<keyword evidence="7" id="KW-0547">Nucleotide-binding</keyword>
<dbReference type="Gene3D" id="2.30.30.40">
    <property type="entry name" value="SH3 Domains"/>
    <property type="match status" value="1"/>
</dbReference>
<dbReference type="SUPFAM" id="SSF47384">
    <property type="entry name" value="Homodimeric domain of signal transducing histidine kinase"/>
    <property type="match status" value="1"/>
</dbReference>
<dbReference type="SMART" id="SM00387">
    <property type="entry name" value="HATPase_c"/>
    <property type="match status" value="1"/>
</dbReference>
<dbReference type="GO" id="GO:0005737">
    <property type="term" value="C:cytoplasm"/>
    <property type="evidence" value="ECO:0007669"/>
    <property type="project" value="InterPro"/>
</dbReference>
<evidence type="ECO:0000256" key="2">
    <source>
        <dbReference type="ARBA" id="ARBA00012438"/>
    </source>
</evidence>
<feature type="domain" description="HPt" evidence="12">
    <location>
        <begin position="2"/>
        <end position="106"/>
    </location>
</feature>
<protein>
    <recommendedName>
        <fullName evidence="3">Chemotaxis protein CheA</fullName>
        <ecNumber evidence="2">2.7.13.3</ecNumber>
    </recommendedName>
</protein>
<dbReference type="InterPro" id="IPR008207">
    <property type="entry name" value="Sig_transdc_His_kin_Hpt_dom"/>
</dbReference>
<dbReference type="InterPro" id="IPR004358">
    <property type="entry name" value="Sig_transdc_His_kin-like_C"/>
</dbReference>
<evidence type="ECO:0000256" key="6">
    <source>
        <dbReference type="ARBA" id="ARBA00022679"/>
    </source>
</evidence>
<organism evidence="13">
    <name type="scientific">hydrothermal vent metagenome</name>
    <dbReference type="NCBI Taxonomy" id="652676"/>
    <lineage>
        <taxon>unclassified sequences</taxon>
        <taxon>metagenomes</taxon>
        <taxon>ecological metagenomes</taxon>
    </lineage>
</organism>
<dbReference type="SMART" id="SM00260">
    <property type="entry name" value="CheW"/>
    <property type="match status" value="1"/>
</dbReference>
<keyword evidence="5" id="KW-0597">Phosphoprotein</keyword>
<keyword evidence="6" id="KW-0808">Transferase</keyword>
<keyword evidence="8 13" id="KW-0418">Kinase</keyword>
<dbReference type="Gene3D" id="1.20.120.160">
    <property type="entry name" value="HPT domain"/>
    <property type="match status" value="1"/>
</dbReference>
<dbReference type="InterPro" id="IPR004105">
    <property type="entry name" value="CheA-like_dim"/>
</dbReference>
<dbReference type="EC" id="2.7.13.3" evidence="2"/>
<evidence type="ECO:0000256" key="3">
    <source>
        <dbReference type="ARBA" id="ARBA00021495"/>
    </source>
</evidence>
<dbReference type="PANTHER" id="PTHR43395:SF10">
    <property type="entry name" value="CHEMOTAXIS PROTEIN CHEA"/>
    <property type="match status" value="1"/>
</dbReference>
<accession>A0A3B1BWM7</accession>
<feature type="domain" description="CheW-like" evidence="11">
    <location>
        <begin position="515"/>
        <end position="650"/>
    </location>
</feature>
<feature type="domain" description="Histidine kinase" evidence="10">
    <location>
        <begin position="293"/>
        <end position="511"/>
    </location>
</feature>
<dbReference type="InterPro" id="IPR003594">
    <property type="entry name" value="HATPase_dom"/>
</dbReference>
<dbReference type="SUPFAM" id="SSF55874">
    <property type="entry name" value="ATPase domain of HSP90 chaperone/DNA topoisomerase II/histidine kinase"/>
    <property type="match status" value="1"/>
</dbReference>